<evidence type="ECO:0000313" key="3">
    <source>
        <dbReference type="Proteomes" id="UP000629468"/>
    </source>
</evidence>
<feature type="compositionally biased region" description="Basic and acidic residues" evidence="1">
    <location>
        <begin position="334"/>
        <end position="360"/>
    </location>
</feature>
<organism evidence="2 3">
    <name type="scientific">Agaricus bisporus var. burnettii</name>
    <dbReference type="NCBI Taxonomy" id="192524"/>
    <lineage>
        <taxon>Eukaryota</taxon>
        <taxon>Fungi</taxon>
        <taxon>Dikarya</taxon>
        <taxon>Basidiomycota</taxon>
        <taxon>Agaricomycotina</taxon>
        <taxon>Agaricomycetes</taxon>
        <taxon>Agaricomycetidae</taxon>
        <taxon>Agaricales</taxon>
        <taxon>Agaricineae</taxon>
        <taxon>Agaricaceae</taxon>
        <taxon>Agaricus</taxon>
    </lineage>
</organism>
<gene>
    <name evidence="2" type="ORF">Agabi119p4_2084</name>
</gene>
<evidence type="ECO:0000256" key="1">
    <source>
        <dbReference type="SAM" id="MobiDB-lite"/>
    </source>
</evidence>
<dbReference type="OMA" id="MTEDPEF"/>
<feature type="region of interest" description="Disordered" evidence="1">
    <location>
        <begin position="261"/>
        <end position="399"/>
    </location>
</feature>
<comment type="caution">
    <text evidence="2">The sequence shown here is derived from an EMBL/GenBank/DDBJ whole genome shotgun (WGS) entry which is preliminary data.</text>
</comment>
<evidence type="ECO:0000313" key="2">
    <source>
        <dbReference type="EMBL" id="KAF7782708.1"/>
    </source>
</evidence>
<dbReference type="EMBL" id="JABXXO010000003">
    <property type="protein sequence ID" value="KAF7782708.1"/>
    <property type="molecule type" value="Genomic_DNA"/>
</dbReference>
<reference evidence="2 3" key="1">
    <citation type="journal article" name="Sci. Rep.">
        <title>Telomere-to-telomere assembled and centromere annotated genomes of the two main subspecies of the button mushroom Agaricus bisporus reveal especially polymorphic chromosome ends.</title>
        <authorList>
            <person name="Sonnenberg A.S.M."/>
            <person name="Sedaghat-Telgerd N."/>
            <person name="Lavrijssen B."/>
            <person name="Ohm R.A."/>
            <person name="Hendrickx P.M."/>
            <person name="Scholtmeijer K."/>
            <person name="Baars J.J.P."/>
            <person name="van Peer A."/>
        </authorList>
    </citation>
    <scope>NUCLEOTIDE SEQUENCE [LARGE SCALE GENOMIC DNA]</scope>
    <source>
        <strain evidence="2 3">H119_p4</strain>
    </source>
</reference>
<sequence length="413" mass="46800">MKVKTWDLLKGPVEALALIRAVEQKYGPVESFIFQKDFNYPNLYQTYVRINFRDVESFERVPEGTETIHLRAPKFEARRPGGVGLDEIQSLMTEDPEFLTADQVSEMSSQERSIDFRVNRAATATSRRSPYPRVYPSKASLTGYEMLEWGGFYPMKPIDSTRPITNKELTEETLDHVHMRAVLRDWARYLDVRNPYEVYPEEPILDEGQEKASESSLDEKDGIIEDLPSMLDEWSASDVSKPNPERDVIKEILDMEDIDLTGTKVEGVRGPNMMTGTPQSGSAPSISPDSTSQPHEPQREQEPPLTTLSDPPPQSDSPTVTSEVSIQEQQAKQLKREIQRAREAQLLEAKKLGEMVRSRSTENPPNLKGPKTKSKKGTKKVKPMKKLGNKQPAEPKTHFGKLFHKIQSIFKAS</sequence>
<feature type="compositionally biased region" description="Basic residues" evidence="1">
    <location>
        <begin position="370"/>
        <end position="388"/>
    </location>
</feature>
<proteinExistence type="predicted"/>
<dbReference type="AlphaFoldDB" id="A0A8H7F8J6"/>
<dbReference type="Proteomes" id="UP000629468">
    <property type="component" value="Unassembled WGS sequence"/>
</dbReference>
<protein>
    <submittedName>
        <fullName evidence="2">Uncharacterized protein</fullName>
    </submittedName>
</protein>
<accession>A0A8H7F8J6</accession>
<name>A0A8H7F8J6_AGABI</name>
<feature type="compositionally biased region" description="Polar residues" evidence="1">
    <location>
        <begin position="274"/>
        <end position="292"/>
    </location>
</feature>
<feature type="compositionally biased region" description="Polar residues" evidence="1">
    <location>
        <begin position="316"/>
        <end position="332"/>
    </location>
</feature>